<dbReference type="RefSeq" id="YP_010670473.1">
    <property type="nucleotide sequence ID" value="NC_070964.1"/>
</dbReference>
<evidence type="ECO:0000313" key="2">
    <source>
        <dbReference type="Proteomes" id="UP000663144"/>
    </source>
</evidence>
<name>A0A873WGC6_9CAUD</name>
<proteinExistence type="predicted"/>
<sequence>MYHFNKNDIARLKRAVAFYADKTGSEYLWDEYNYLLNKLKTYEEQNLTKDET</sequence>
<dbReference type="Proteomes" id="UP000663144">
    <property type="component" value="Segment"/>
</dbReference>
<evidence type="ECO:0000313" key="1">
    <source>
        <dbReference type="EMBL" id="QPB07982.1"/>
    </source>
</evidence>
<dbReference type="GeneID" id="77946678"/>
<organism evidence="1 2">
    <name type="scientific">Synechococcus phage S-H38</name>
    <dbReference type="NCBI Taxonomy" id="2783673"/>
    <lineage>
        <taxon>Viruses</taxon>
        <taxon>Duplodnaviria</taxon>
        <taxon>Heunggongvirae</taxon>
        <taxon>Uroviricota</taxon>
        <taxon>Caudoviricetes</taxon>
        <taxon>Pantevenvirales</taxon>
        <taxon>Kyanoviridae</taxon>
        <taxon>Yellowseavirus</taxon>
        <taxon>Yellowseavirus thirtyeight</taxon>
    </lineage>
</organism>
<dbReference type="EMBL" id="MW117965">
    <property type="protein sequence ID" value="QPB07982.1"/>
    <property type="molecule type" value="Genomic_DNA"/>
</dbReference>
<reference evidence="1" key="1">
    <citation type="submission" date="2020-10" db="EMBL/GenBank/DDBJ databases">
        <title>The Isolation and Genome Sequence of a Novel Cyanophage S-H38 from the Yellow Sea, China.</title>
        <authorList>
            <person name="Jiang T."/>
        </authorList>
    </citation>
    <scope>NUCLEOTIDE SEQUENCE</scope>
</reference>
<dbReference type="KEGG" id="vg:77946678"/>
<keyword evidence="2" id="KW-1185">Reference proteome</keyword>
<accession>A0A873WGC6</accession>
<protein>
    <submittedName>
        <fullName evidence="1">Uncharacterized protein</fullName>
    </submittedName>
</protein>